<dbReference type="Pfam" id="PF00933">
    <property type="entry name" value="Glyco_hydro_3"/>
    <property type="match status" value="1"/>
</dbReference>
<evidence type="ECO:0000256" key="1">
    <source>
        <dbReference type="ARBA" id="ARBA00022801"/>
    </source>
</evidence>
<keyword evidence="4" id="KW-1185">Reference proteome</keyword>
<dbReference type="GO" id="GO:0005975">
    <property type="term" value="P:carbohydrate metabolic process"/>
    <property type="evidence" value="ECO:0007669"/>
    <property type="project" value="InterPro"/>
</dbReference>
<dbReference type="AlphaFoldDB" id="A0A1I4EZ13"/>
<reference evidence="3 4" key="1">
    <citation type="submission" date="2016-10" db="EMBL/GenBank/DDBJ databases">
        <authorList>
            <person name="Varghese N."/>
            <person name="Submissions S."/>
        </authorList>
    </citation>
    <scope>NUCLEOTIDE SEQUENCE [LARGE SCALE GENOMIC DNA]</scope>
    <source>
        <strain evidence="3 4">DSM 21822</strain>
    </source>
</reference>
<dbReference type="Gene3D" id="3.20.20.300">
    <property type="entry name" value="Glycoside hydrolase, family 3, N-terminal domain"/>
    <property type="match status" value="1"/>
</dbReference>
<dbReference type="InterPro" id="IPR017853">
    <property type="entry name" value="GH"/>
</dbReference>
<organism evidence="3 4">
    <name type="scientific">Neomesorhizobium albiziae</name>
    <dbReference type="NCBI Taxonomy" id="335020"/>
    <lineage>
        <taxon>Bacteria</taxon>
        <taxon>Pseudomonadati</taxon>
        <taxon>Pseudomonadota</taxon>
        <taxon>Alphaproteobacteria</taxon>
        <taxon>Hyphomicrobiales</taxon>
        <taxon>Phyllobacteriaceae</taxon>
        <taxon>Neomesorhizobium</taxon>
    </lineage>
</organism>
<evidence type="ECO:0000313" key="4">
    <source>
        <dbReference type="Proteomes" id="UP000323300"/>
    </source>
</evidence>
<dbReference type="Proteomes" id="UP000323300">
    <property type="component" value="Unassembled WGS sequence"/>
</dbReference>
<accession>A0A1I4EZ13</accession>
<dbReference type="SUPFAM" id="SSF51445">
    <property type="entry name" value="(Trans)glycosidases"/>
    <property type="match status" value="1"/>
</dbReference>
<sequence>MAATAIGPRELYDVYAHAFEAATRLAGLSGVMASYSEFEGVPIHGAVLTDLLRGRMGFTGR</sequence>
<dbReference type="InterPro" id="IPR036962">
    <property type="entry name" value="Glyco_hydro_3_N_sf"/>
</dbReference>
<protein>
    <submittedName>
        <fullName evidence="3">Glycosyl hydrolase family 3 N terminal domain-containing protein</fullName>
    </submittedName>
</protein>
<evidence type="ECO:0000259" key="2">
    <source>
        <dbReference type="Pfam" id="PF00933"/>
    </source>
</evidence>
<proteinExistence type="predicted"/>
<gene>
    <name evidence="3" type="ORF">SAMN04488498_13121</name>
</gene>
<feature type="domain" description="Glycoside hydrolase family 3 N-terminal" evidence="2">
    <location>
        <begin position="3"/>
        <end position="60"/>
    </location>
</feature>
<dbReference type="EMBL" id="FOSL01000031">
    <property type="protein sequence ID" value="SFL09776.1"/>
    <property type="molecule type" value="Genomic_DNA"/>
</dbReference>
<dbReference type="InterPro" id="IPR001764">
    <property type="entry name" value="Glyco_hydro_3_N"/>
</dbReference>
<name>A0A1I4EZ13_9HYPH</name>
<evidence type="ECO:0000313" key="3">
    <source>
        <dbReference type="EMBL" id="SFL09776.1"/>
    </source>
</evidence>
<dbReference type="GO" id="GO:0004553">
    <property type="term" value="F:hydrolase activity, hydrolyzing O-glycosyl compounds"/>
    <property type="evidence" value="ECO:0007669"/>
    <property type="project" value="InterPro"/>
</dbReference>
<keyword evidence="1 3" id="KW-0378">Hydrolase</keyword>